<dbReference type="Proteomes" id="UP000276437">
    <property type="component" value="Chromosome"/>
</dbReference>
<keyword evidence="4" id="KW-0274">FAD</keyword>
<dbReference type="InterPro" id="IPR059103">
    <property type="entry name" value="FixC-like_C"/>
</dbReference>
<dbReference type="PANTHER" id="PTHR43624:SF2">
    <property type="entry name" value="ELECTRON TRANSFER FLAVOPROTEIN-QUINONE OXIDOREDUCTASE YDIS-RELATED"/>
    <property type="match status" value="1"/>
</dbReference>
<dbReference type="InterPro" id="IPR006076">
    <property type="entry name" value="FAD-dep_OxRdtase"/>
</dbReference>
<dbReference type="InterPro" id="IPR039651">
    <property type="entry name" value="FixC-like"/>
</dbReference>
<accession>A0A348APQ6</accession>
<name>A0A348APQ6_9FIRM</name>
<dbReference type="InterPro" id="IPR036188">
    <property type="entry name" value="FAD/NAD-bd_sf"/>
</dbReference>
<evidence type="ECO:0000256" key="3">
    <source>
        <dbReference type="ARBA" id="ARBA00022630"/>
    </source>
</evidence>
<organism evidence="8 9">
    <name type="scientific">Methylomusa anaerophila</name>
    <dbReference type="NCBI Taxonomy" id="1930071"/>
    <lineage>
        <taxon>Bacteria</taxon>
        <taxon>Bacillati</taxon>
        <taxon>Bacillota</taxon>
        <taxon>Negativicutes</taxon>
        <taxon>Selenomonadales</taxon>
        <taxon>Sporomusaceae</taxon>
        <taxon>Methylomusa</taxon>
    </lineage>
</organism>
<evidence type="ECO:0000256" key="1">
    <source>
        <dbReference type="ARBA" id="ARBA00001974"/>
    </source>
</evidence>
<protein>
    <submittedName>
        <fullName evidence="8">Electron transfer flavoprotein-ubiquinone oxidoreductase</fullName>
        <ecNumber evidence="8">1.5.5.1</ecNumber>
    </submittedName>
</protein>
<dbReference type="RefSeq" id="WP_126309935.1">
    <property type="nucleotide sequence ID" value="NZ_AP018449.1"/>
</dbReference>
<dbReference type="EMBL" id="AP018449">
    <property type="protein sequence ID" value="BBB93054.1"/>
    <property type="molecule type" value="Genomic_DNA"/>
</dbReference>
<dbReference type="KEGG" id="mana:MAMMFC1_03763"/>
<comment type="similarity">
    <text evidence="2">Belongs to the ETF-QO/FixC family.</text>
</comment>
<evidence type="ECO:0000256" key="2">
    <source>
        <dbReference type="ARBA" id="ARBA00006796"/>
    </source>
</evidence>
<keyword evidence="9" id="KW-1185">Reference proteome</keyword>
<reference evidence="8 9" key="1">
    <citation type="journal article" date="2018" name="Int. J. Syst. Evol. Microbiol.">
        <title>Methylomusa anaerophila gen. nov., sp. nov., an anaerobic methanol-utilizing bacterium isolated from a microbial fuel cell.</title>
        <authorList>
            <person name="Amano N."/>
            <person name="Yamamuro A."/>
            <person name="Miyahara M."/>
            <person name="Kouzuma A."/>
            <person name="Abe T."/>
            <person name="Watanabe K."/>
        </authorList>
    </citation>
    <scope>NUCLEOTIDE SEQUENCE [LARGE SCALE GENOMIC DNA]</scope>
    <source>
        <strain evidence="8 9">MMFC1</strain>
    </source>
</reference>
<dbReference type="EC" id="1.5.5.1" evidence="8"/>
<keyword evidence="8" id="KW-0830">Ubiquinone</keyword>
<dbReference type="Pfam" id="PF26311">
    <property type="entry name" value="ETF-QO_FixC_C"/>
    <property type="match status" value="1"/>
</dbReference>
<dbReference type="Gene3D" id="3.50.50.60">
    <property type="entry name" value="FAD/NAD(P)-binding domain"/>
    <property type="match status" value="1"/>
</dbReference>
<gene>
    <name evidence="8" type="ORF">MAMMFC1_03763</name>
</gene>
<keyword evidence="3" id="KW-0285">Flavoprotein</keyword>
<sequence length="461" mass="50871">MTKPKKITIKPGKQFFNTKKIPFPLESEIKKYDVIVVGAGPAGSSAAYFMAKQGLNVVLLERGPYPGAKNCGGSSIIAEHTHKLFPNFWDEVECERLITDHAYWWLTDDSVLSVRFRSTKLAAAPYNRFSIKRSSLYKWLANKAVNAGATLLLDHYVNEVLFDECQSQAQAVGVQISPPQKYCFWADIIVLADGVNSLLAERSGLIPRISPQDTSLYVKESIALPSKVIEERFNLPPGNGSIIRLIGYPTAGFNGTASLHIFRESINLSVGMSLACLAQAGLSPNDLLERIKKHPHMYPLLTGGVTLEYGGAMIPEGGYNAIPQLVHPGLLIVGDAASLVNGTHGFNLAMWSGYFAAQAAYAAKVSGDYSVKKLYLYKTLLDESFIMQDLKANAGTARLMQDIPYAFDLYTRIANETAYQVAKVPTMPKRAKRVLIFKKVTSMQPLLKICKDVWKTLKVIR</sequence>
<feature type="domain" description="FAD dependent oxidoreductase" evidence="6">
    <location>
        <begin position="33"/>
        <end position="70"/>
    </location>
</feature>
<evidence type="ECO:0000313" key="8">
    <source>
        <dbReference type="EMBL" id="BBB93054.1"/>
    </source>
</evidence>
<dbReference type="PRINTS" id="PR00420">
    <property type="entry name" value="RNGMNOXGNASE"/>
</dbReference>
<evidence type="ECO:0000259" key="7">
    <source>
        <dbReference type="Pfam" id="PF26311"/>
    </source>
</evidence>
<evidence type="ECO:0000313" key="9">
    <source>
        <dbReference type="Proteomes" id="UP000276437"/>
    </source>
</evidence>
<dbReference type="PANTHER" id="PTHR43624">
    <property type="entry name" value="ELECTRON TRANSFER FLAVOPROTEIN-QUINONE OXIDOREDUCTASE YDIS-RELATED"/>
    <property type="match status" value="1"/>
</dbReference>
<comment type="cofactor">
    <cofactor evidence="1">
        <name>FAD</name>
        <dbReference type="ChEBI" id="CHEBI:57692"/>
    </cofactor>
</comment>
<dbReference type="SUPFAM" id="SSF51905">
    <property type="entry name" value="FAD/NAD(P)-binding domain"/>
    <property type="match status" value="1"/>
</dbReference>
<dbReference type="Pfam" id="PF01266">
    <property type="entry name" value="DAO"/>
    <property type="match status" value="1"/>
</dbReference>
<evidence type="ECO:0000256" key="4">
    <source>
        <dbReference type="ARBA" id="ARBA00022827"/>
    </source>
</evidence>
<evidence type="ECO:0000256" key="5">
    <source>
        <dbReference type="ARBA" id="ARBA00023002"/>
    </source>
</evidence>
<feature type="domain" description="FixC-like C-terminal" evidence="7">
    <location>
        <begin position="398"/>
        <end position="461"/>
    </location>
</feature>
<proteinExistence type="inferred from homology"/>
<dbReference type="GO" id="GO:0004174">
    <property type="term" value="F:electron-transferring-flavoprotein dehydrogenase activity"/>
    <property type="evidence" value="ECO:0007669"/>
    <property type="project" value="UniProtKB-EC"/>
</dbReference>
<keyword evidence="5 8" id="KW-0560">Oxidoreductase</keyword>
<dbReference type="SUPFAM" id="SSF54373">
    <property type="entry name" value="FAD-linked reductases, C-terminal domain"/>
    <property type="match status" value="1"/>
</dbReference>
<evidence type="ECO:0000259" key="6">
    <source>
        <dbReference type="Pfam" id="PF01266"/>
    </source>
</evidence>
<dbReference type="OrthoDB" id="9806565at2"/>
<dbReference type="AlphaFoldDB" id="A0A348APQ6"/>